<comment type="caution">
    <text evidence="1">The sequence shown here is derived from an EMBL/GenBank/DDBJ whole genome shotgun (WGS) entry which is preliminary data.</text>
</comment>
<reference evidence="1 2" key="1">
    <citation type="journal article" date="2019" name="J. Ind. Microbiol. Biotechnol.">
        <title>Paenibacillus amylolyticus 27C64 has a diverse set of carbohydrate-active enzymes and complete pectin deconstruction system.</title>
        <authorList>
            <person name="Keggi C."/>
            <person name="Doran-Peterson J."/>
        </authorList>
    </citation>
    <scope>NUCLEOTIDE SEQUENCE [LARGE SCALE GENOMIC DNA]</scope>
    <source>
        <strain evidence="1 2">27C64</strain>
    </source>
</reference>
<proteinExistence type="predicted"/>
<dbReference type="EMBL" id="RIAS01000025">
    <property type="protein sequence ID" value="KAA8787567.1"/>
    <property type="molecule type" value="Genomic_DNA"/>
</dbReference>
<dbReference type="AlphaFoldDB" id="A0A5M9X0X7"/>
<evidence type="ECO:0000313" key="2">
    <source>
        <dbReference type="Proteomes" id="UP000323664"/>
    </source>
</evidence>
<name>A0A5M9X0X7_PAEAM</name>
<evidence type="ECO:0000313" key="1">
    <source>
        <dbReference type="EMBL" id="KAA8787567.1"/>
    </source>
</evidence>
<organism evidence="1 2">
    <name type="scientific">Paenibacillus amylolyticus</name>
    <dbReference type="NCBI Taxonomy" id="1451"/>
    <lineage>
        <taxon>Bacteria</taxon>
        <taxon>Bacillati</taxon>
        <taxon>Bacillota</taxon>
        <taxon>Bacilli</taxon>
        <taxon>Bacillales</taxon>
        <taxon>Paenibacillaceae</taxon>
        <taxon>Paenibacillus</taxon>
    </lineage>
</organism>
<dbReference type="OrthoDB" id="2600612at2"/>
<protein>
    <submittedName>
        <fullName evidence="1">Uncharacterized protein</fullName>
    </submittedName>
</protein>
<sequence length="81" mass="9282">MRVSTFLEEKDFRLKDMEYLSPAIKAPVVDHHINVPQFGLYEGHDPSVASIDVQFLVGIFQFDSFPFKGSYESSRQGENEI</sequence>
<dbReference type="Proteomes" id="UP000323664">
    <property type="component" value="Unassembled WGS sequence"/>
</dbReference>
<accession>A0A5M9X0X7</accession>
<gene>
    <name evidence="1" type="ORF">EC604_27420</name>
</gene>
<dbReference type="RefSeq" id="WP_123067199.1">
    <property type="nucleotide sequence ID" value="NZ_RIAS01000025.1"/>
</dbReference>